<dbReference type="InterPro" id="IPR036390">
    <property type="entry name" value="WH_DNA-bd_sf"/>
</dbReference>
<dbReference type="Gene3D" id="3.30.1050.10">
    <property type="entry name" value="SCP2 sterol-binding domain"/>
    <property type="match status" value="1"/>
</dbReference>
<dbReference type="InterPro" id="IPR036527">
    <property type="entry name" value="SCP2_sterol-bd_dom_sf"/>
</dbReference>
<keyword evidence="2" id="KW-0238">DNA-binding</keyword>
<keyword evidence="6" id="KW-1185">Reference proteome</keyword>
<gene>
    <name evidence="5" type="ORF">AMC99_00548</name>
</gene>
<protein>
    <submittedName>
        <fullName evidence="5">Transcriptional regulator, HxlR family</fullName>
    </submittedName>
</protein>
<feature type="domain" description="HTH hxlR-type" evidence="4">
    <location>
        <begin position="1"/>
        <end position="84"/>
    </location>
</feature>
<proteinExistence type="predicted"/>
<evidence type="ECO:0000313" key="5">
    <source>
        <dbReference type="EMBL" id="ALE15858.1"/>
    </source>
</evidence>
<dbReference type="KEGG" id="aep:AMC99_00548"/>
<dbReference type="PANTHER" id="PTHR33204:SF18">
    <property type="entry name" value="TRANSCRIPTIONAL REGULATORY PROTEIN"/>
    <property type="match status" value="1"/>
</dbReference>
<sequence>MLVVRELMLGPRRFSDLRASLPGISAKVLTERLTALEEAGVVVKRKVTDPVPAHLYELTKWGYRAEPAIQELGRWAAMSSGHDPLLPLSPVSLMLSLRTMFDPAKAAGWSATIGFEIAGEGFVARLADGALPITRGDPGGAKAIFRVPVAPVLAGLFYAGVPAEELERDAGLVIEGDRETAMRFAGIFELPDKLA</sequence>
<dbReference type="SUPFAM" id="SSF46785">
    <property type="entry name" value="Winged helix' DNA-binding domain"/>
    <property type="match status" value="1"/>
</dbReference>
<evidence type="ECO:0000256" key="2">
    <source>
        <dbReference type="ARBA" id="ARBA00023125"/>
    </source>
</evidence>
<evidence type="ECO:0000256" key="3">
    <source>
        <dbReference type="ARBA" id="ARBA00023163"/>
    </source>
</evidence>
<dbReference type="PANTHER" id="PTHR33204">
    <property type="entry name" value="TRANSCRIPTIONAL REGULATOR, MARR FAMILY"/>
    <property type="match status" value="1"/>
</dbReference>
<dbReference type="GO" id="GO:0003677">
    <property type="term" value="F:DNA binding"/>
    <property type="evidence" value="ECO:0007669"/>
    <property type="project" value="UniProtKB-KW"/>
</dbReference>
<dbReference type="InterPro" id="IPR002577">
    <property type="entry name" value="HTH_HxlR"/>
</dbReference>
<dbReference type="EMBL" id="CP012669">
    <property type="protein sequence ID" value="ALE15858.1"/>
    <property type="molecule type" value="Genomic_DNA"/>
</dbReference>
<reference evidence="5 6" key="1">
    <citation type="submission" date="2015-09" db="EMBL/GenBank/DDBJ databases">
        <title>Complete genome sequence of a benzo[a]pyrene-degrading bacterium Altererythrobacter epoxidivorans CGMCC 1.7731T.</title>
        <authorList>
            <person name="Li Z."/>
            <person name="Cheng H."/>
            <person name="Huo Y."/>
            <person name="Xu X."/>
        </authorList>
    </citation>
    <scope>NUCLEOTIDE SEQUENCE [LARGE SCALE GENOMIC DNA]</scope>
    <source>
        <strain evidence="5 6">CGMCC 1.7731</strain>
    </source>
</reference>
<dbReference type="AlphaFoldDB" id="A0A0M4MS03"/>
<keyword evidence="3" id="KW-0804">Transcription</keyword>
<evidence type="ECO:0000259" key="4">
    <source>
        <dbReference type="PROSITE" id="PS51118"/>
    </source>
</evidence>
<accession>A0A0M4MS03</accession>
<dbReference type="PATRIC" id="fig|361183.4.peg.539"/>
<organism evidence="5 6">
    <name type="scientific">Altererythrobacter epoxidivorans</name>
    <dbReference type="NCBI Taxonomy" id="361183"/>
    <lineage>
        <taxon>Bacteria</taxon>
        <taxon>Pseudomonadati</taxon>
        <taxon>Pseudomonadota</taxon>
        <taxon>Alphaproteobacteria</taxon>
        <taxon>Sphingomonadales</taxon>
        <taxon>Erythrobacteraceae</taxon>
        <taxon>Altererythrobacter</taxon>
    </lineage>
</organism>
<dbReference type="InterPro" id="IPR036388">
    <property type="entry name" value="WH-like_DNA-bd_sf"/>
</dbReference>
<dbReference type="Pfam" id="PF01638">
    <property type="entry name" value="HxlR"/>
    <property type="match status" value="1"/>
</dbReference>
<keyword evidence="1" id="KW-0805">Transcription regulation</keyword>
<evidence type="ECO:0000256" key="1">
    <source>
        <dbReference type="ARBA" id="ARBA00023015"/>
    </source>
</evidence>
<evidence type="ECO:0000313" key="6">
    <source>
        <dbReference type="Proteomes" id="UP000057938"/>
    </source>
</evidence>
<dbReference type="STRING" id="361183.AMC99_00548"/>
<dbReference type="PROSITE" id="PS51118">
    <property type="entry name" value="HTH_HXLR"/>
    <property type="match status" value="1"/>
</dbReference>
<dbReference type="Proteomes" id="UP000057938">
    <property type="component" value="Chromosome"/>
</dbReference>
<dbReference type="SUPFAM" id="SSF55718">
    <property type="entry name" value="SCP-like"/>
    <property type="match status" value="1"/>
</dbReference>
<name>A0A0M4MS03_9SPHN</name>
<dbReference type="Gene3D" id="1.10.10.10">
    <property type="entry name" value="Winged helix-like DNA-binding domain superfamily/Winged helix DNA-binding domain"/>
    <property type="match status" value="1"/>
</dbReference>